<organism evidence="1 2">
    <name type="scientific">Gossypium anomalum</name>
    <dbReference type="NCBI Taxonomy" id="47600"/>
    <lineage>
        <taxon>Eukaryota</taxon>
        <taxon>Viridiplantae</taxon>
        <taxon>Streptophyta</taxon>
        <taxon>Embryophyta</taxon>
        <taxon>Tracheophyta</taxon>
        <taxon>Spermatophyta</taxon>
        <taxon>Magnoliopsida</taxon>
        <taxon>eudicotyledons</taxon>
        <taxon>Gunneridae</taxon>
        <taxon>Pentapetalae</taxon>
        <taxon>rosids</taxon>
        <taxon>malvids</taxon>
        <taxon>Malvales</taxon>
        <taxon>Malvaceae</taxon>
        <taxon>Malvoideae</taxon>
        <taxon>Gossypium</taxon>
    </lineage>
</organism>
<sequence>MSTPSNLCHVVPNKSKGSLTIAPKLHYRVYICMWILRFSYVVCFPSRKSYMNCVVGRKPRFVYIILGLFLSLSEKMEGESSSLQIYRTSSIENEPRTLSIDQIQYAREAAMYVLNTRSIEEAMNIFTQGLEPVVEVARDEMETATIEEIEYLQDIGLQGMRDVVSAPF</sequence>
<comment type="caution">
    <text evidence="1">The sequence shown here is derived from an EMBL/GenBank/DDBJ whole genome shotgun (WGS) entry which is preliminary data.</text>
</comment>
<dbReference type="PANTHER" id="PTHR34808">
    <property type="entry name" value="EXPRESSED PROTEIN"/>
    <property type="match status" value="1"/>
</dbReference>
<protein>
    <submittedName>
        <fullName evidence="1">Uncharacterized protein</fullName>
    </submittedName>
</protein>
<reference evidence="1 2" key="1">
    <citation type="journal article" date="2021" name="bioRxiv">
        <title>The Gossypium anomalum genome as a resource for cotton improvement and evolutionary analysis of hybrid incompatibility.</title>
        <authorList>
            <person name="Grover C.E."/>
            <person name="Yuan D."/>
            <person name="Arick M.A."/>
            <person name="Miller E.R."/>
            <person name="Hu G."/>
            <person name="Peterson D.G."/>
            <person name="Wendel J.F."/>
            <person name="Udall J.A."/>
        </authorList>
    </citation>
    <scope>NUCLEOTIDE SEQUENCE [LARGE SCALE GENOMIC DNA]</scope>
    <source>
        <strain evidence="1">JFW-Udall</strain>
        <tissue evidence="1">Leaf</tissue>
    </source>
</reference>
<accession>A0A8J5Z6L0</accession>
<dbReference type="PANTHER" id="PTHR34808:SF2">
    <property type="entry name" value="EXPRESSED PROTEIN"/>
    <property type="match status" value="1"/>
</dbReference>
<evidence type="ECO:0000313" key="2">
    <source>
        <dbReference type="Proteomes" id="UP000701853"/>
    </source>
</evidence>
<gene>
    <name evidence="1" type="ORF">CXB51_003895</name>
</gene>
<dbReference type="OrthoDB" id="603047at2759"/>
<keyword evidence="2" id="KW-1185">Reference proteome</keyword>
<dbReference type="AlphaFoldDB" id="A0A8J5Z6L0"/>
<dbReference type="Proteomes" id="UP000701853">
    <property type="component" value="Chromosome 2"/>
</dbReference>
<name>A0A8J5Z6L0_9ROSI</name>
<proteinExistence type="predicted"/>
<evidence type="ECO:0000313" key="1">
    <source>
        <dbReference type="EMBL" id="KAG8501734.1"/>
    </source>
</evidence>
<dbReference type="EMBL" id="JAHUZN010000002">
    <property type="protein sequence ID" value="KAG8501734.1"/>
    <property type="molecule type" value="Genomic_DNA"/>
</dbReference>